<dbReference type="AlphaFoldDB" id="A0A0F8XJF3"/>
<name>A0A0F8XJF3_9ZZZZ</name>
<evidence type="ECO:0000313" key="3">
    <source>
        <dbReference type="EMBL" id="KKK42244.1"/>
    </source>
</evidence>
<reference evidence="3" key="1">
    <citation type="journal article" date="2015" name="Nature">
        <title>Complex archaea that bridge the gap between prokaryotes and eukaryotes.</title>
        <authorList>
            <person name="Spang A."/>
            <person name="Saw J.H."/>
            <person name="Jorgensen S.L."/>
            <person name="Zaremba-Niedzwiedzka K."/>
            <person name="Martijn J."/>
            <person name="Lind A.E."/>
            <person name="van Eijk R."/>
            <person name="Schleper C."/>
            <person name="Guy L."/>
            <person name="Ettema T.J."/>
        </authorList>
    </citation>
    <scope>NUCLEOTIDE SEQUENCE</scope>
</reference>
<feature type="region of interest" description="Disordered" evidence="2">
    <location>
        <begin position="182"/>
        <end position="203"/>
    </location>
</feature>
<evidence type="ECO:0000256" key="1">
    <source>
        <dbReference type="SAM" id="Coils"/>
    </source>
</evidence>
<evidence type="ECO:0000256" key="2">
    <source>
        <dbReference type="SAM" id="MobiDB-lite"/>
    </source>
</evidence>
<accession>A0A0F8XJF3</accession>
<dbReference type="EMBL" id="LAZR01070339">
    <property type="protein sequence ID" value="KKK42244.1"/>
    <property type="molecule type" value="Genomic_DNA"/>
</dbReference>
<proteinExistence type="predicted"/>
<sequence length="238" mass="28765">MKETREQGLRKELKILNTQYKQKEKSIHQSPEHIWLEKREKELEKRGHKLYDEETKIEEKIKLLYLYDTENPCYKPSQSIYGGYNGERNIRPEVLISIKRTLGITNISHLRASQINEATQKLIDIDMEKSEELKKVREESEKVSEEEDEMKKKIDEIEEDLNELYNRKWEVEKKINKIKELKQKEKDKKNPKKMSKIKKWEKEEEAQKKMDKINLEEVRIGVTKEKILNNLEYEDEED</sequence>
<comment type="caution">
    <text evidence="3">The sequence shown here is derived from an EMBL/GenBank/DDBJ whole genome shotgun (WGS) entry which is preliminary data.</text>
</comment>
<keyword evidence="1" id="KW-0175">Coiled coil</keyword>
<gene>
    <name evidence="3" type="ORF">LCGC14_2181090</name>
</gene>
<protein>
    <submittedName>
        <fullName evidence="3">Uncharacterized protein</fullName>
    </submittedName>
</protein>
<organism evidence="3">
    <name type="scientific">marine sediment metagenome</name>
    <dbReference type="NCBI Taxonomy" id="412755"/>
    <lineage>
        <taxon>unclassified sequences</taxon>
        <taxon>metagenomes</taxon>
        <taxon>ecological metagenomes</taxon>
    </lineage>
</organism>
<feature type="coiled-coil region" evidence="1">
    <location>
        <begin position="129"/>
        <end position="181"/>
    </location>
</feature>